<keyword evidence="3" id="KW-1185">Reference proteome</keyword>
<evidence type="ECO:0000313" key="3">
    <source>
        <dbReference type="Proteomes" id="UP000634004"/>
    </source>
</evidence>
<comment type="caution">
    <text evidence="2">The sequence shown here is derived from an EMBL/GenBank/DDBJ whole genome shotgun (WGS) entry which is preliminary data.</text>
</comment>
<dbReference type="EMBL" id="BMZH01000001">
    <property type="protein sequence ID" value="GHA81515.1"/>
    <property type="molecule type" value="Genomic_DNA"/>
</dbReference>
<keyword evidence="1" id="KW-1133">Transmembrane helix</keyword>
<sequence length="215" mass="24465">MFEGFDWQPILIAAIAVMSLINGLSVFQNFRSDRAVVRIEPVYEDDWMYWTELVDEKSSETVRRYIIIGHLARTNFGRRPTSIANTKLRIRLRNMRTATSALYDIAPPELEISNADSQRLPVMKAGPDPFDFRPMLQPGQSVAGIHCFLFGMYGSDLWMPKTENGMLEGALELESGFGNLFKSKVGFRHVEFSALETLFPELESFVMKNLEADEA</sequence>
<name>A0A8J3G0P6_9PROT</name>
<evidence type="ECO:0000313" key="2">
    <source>
        <dbReference type="EMBL" id="GHA81515.1"/>
    </source>
</evidence>
<dbReference type="Proteomes" id="UP000634004">
    <property type="component" value="Unassembled WGS sequence"/>
</dbReference>
<protein>
    <submittedName>
        <fullName evidence="2">Uncharacterized protein</fullName>
    </submittedName>
</protein>
<evidence type="ECO:0000256" key="1">
    <source>
        <dbReference type="SAM" id="Phobius"/>
    </source>
</evidence>
<proteinExistence type="predicted"/>
<accession>A0A8J3G0P6</accession>
<organism evidence="2 3">
    <name type="scientific">Algimonas arctica</name>
    <dbReference type="NCBI Taxonomy" id="1479486"/>
    <lineage>
        <taxon>Bacteria</taxon>
        <taxon>Pseudomonadati</taxon>
        <taxon>Pseudomonadota</taxon>
        <taxon>Alphaproteobacteria</taxon>
        <taxon>Maricaulales</taxon>
        <taxon>Robiginitomaculaceae</taxon>
        <taxon>Algimonas</taxon>
    </lineage>
</organism>
<keyword evidence="1" id="KW-0812">Transmembrane</keyword>
<reference evidence="2" key="1">
    <citation type="journal article" date="2014" name="Int. J. Syst. Evol. Microbiol.">
        <title>Complete genome sequence of Corynebacterium casei LMG S-19264T (=DSM 44701T), isolated from a smear-ripened cheese.</title>
        <authorList>
            <consortium name="US DOE Joint Genome Institute (JGI-PGF)"/>
            <person name="Walter F."/>
            <person name="Albersmeier A."/>
            <person name="Kalinowski J."/>
            <person name="Ruckert C."/>
        </authorList>
    </citation>
    <scope>NUCLEOTIDE SEQUENCE</scope>
    <source>
        <strain evidence="2">KCTC 32513</strain>
    </source>
</reference>
<gene>
    <name evidence="2" type="ORF">GCM10009069_00680</name>
</gene>
<keyword evidence="1" id="KW-0472">Membrane</keyword>
<dbReference type="RefSeq" id="WP_189494207.1">
    <property type="nucleotide sequence ID" value="NZ_BMZH01000001.1"/>
</dbReference>
<dbReference type="AlphaFoldDB" id="A0A8J3G0P6"/>
<feature type="transmembrane region" description="Helical" evidence="1">
    <location>
        <begin position="6"/>
        <end position="27"/>
    </location>
</feature>
<reference evidence="2" key="2">
    <citation type="submission" date="2020-09" db="EMBL/GenBank/DDBJ databases">
        <authorList>
            <person name="Sun Q."/>
            <person name="Kim S."/>
        </authorList>
    </citation>
    <scope>NUCLEOTIDE SEQUENCE</scope>
    <source>
        <strain evidence="2">KCTC 32513</strain>
    </source>
</reference>